<protein>
    <submittedName>
        <fullName evidence="1">Uncharacterized protein</fullName>
    </submittedName>
</protein>
<dbReference type="Proteomes" id="UP000001067">
    <property type="component" value="Unassembled WGS sequence"/>
</dbReference>
<dbReference type="AlphaFoldDB" id="E3RUW0"/>
<dbReference type="EMBL" id="GL535182">
    <property type="protein sequence ID" value="EFQ90489.1"/>
    <property type="molecule type" value="Genomic_DNA"/>
</dbReference>
<proteinExistence type="predicted"/>
<dbReference type="OrthoDB" id="5425374at2759"/>
<reference evidence="1 2" key="1">
    <citation type="journal article" date="2010" name="Genome Biol.">
        <title>A first genome assembly of the barley fungal pathogen Pyrenophora teres f. teres.</title>
        <authorList>
            <person name="Ellwood S.R."/>
            <person name="Liu Z."/>
            <person name="Syme R.A."/>
            <person name="Lai Z."/>
            <person name="Hane J.K."/>
            <person name="Keiper F."/>
            <person name="Moffat C.S."/>
            <person name="Oliver R.P."/>
            <person name="Friesen T.L."/>
        </authorList>
    </citation>
    <scope>NUCLEOTIDE SEQUENCE [LARGE SCALE GENOMIC DNA]</scope>
    <source>
        <strain evidence="1 2">0-1</strain>
    </source>
</reference>
<dbReference type="HOGENOM" id="CLU_2590942_0_0_1"/>
<keyword evidence="2" id="KW-1185">Reference proteome</keyword>
<evidence type="ECO:0000313" key="2">
    <source>
        <dbReference type="Proteomes" id="UP000001067"/>
    </source>
</evidence>
<organism evidence="2">
    <name type="scientific">Pyrenophora teres f. teres (strain 0-1)</name>
    <name type="common">Barley net blotch fungus</name>
    <name type="synonym">Drechslera teres f. teres</name>
    <dbReference type="NCBI Taxonomy" id="861557"/>
    <lineage>
        <taxon>Eukaryota</taxon>
        <taxon>Fungi</taxon>
        <taxon>Dikarya</taxon>
        <taxon>Ascomycota</taxon>
        <taxon>Pezizomycotina</taxon>
        <taxon>Dothideomycetes</taxon>
        <taxon>Pleosporomycetidae</taxon>
        <taxon>Pleosporales</taxon>
        <taxon>Pleosporineae</taxon>
        <taxon>Pleosporaceae</taxon>
        <taxon>Pyrenophora</taxon>
    </lineage>
</organism>
<dbReference type="InterPro" id="IPR043502">
    <property type="entry name" value="DNA/RNA_pol_sf"/>
</dbReference>
<evidence type="ECO:0000313" key="1">
    <source>
        <dbReference type="EMBL" id="EFQ90489.1"/>
    </source>
</evidence>
<dbReference type="SUPFAM" id="SSF56672">
    <property type="entry name" value="DNA/RNA polymerases"/>
    <property type="match status" value="1"/>
</dbReference>
<dbReference type="KEGG" id="pte:PTT_12902"/>
<accession>E3RUW0</accession>
<name>E3RUW0_PYRTT</name>
<sequence>MPYLDDVCVKGPKTTYDEEEIEPGIRRYVAEHLSNMDQSDFCYASMIVVGYRINRNGRHLDMKKVKKILTWPKPINQKDV</sequence>
<gene>
    <name evidence="1" type="ORF">PTT_12902</name>
</gene>